<evidence type="ECO:0000256" key="1">
    <source>
        <dbReference type="ARBA" id="ARBA00004141"/>
    </source>
</evidence>
<feature type="transmembrane region" description="Helical" evidence="7">
    <location>
        <begin position="109"/>
        <end position="126"/>
    </location>
</feature>
<evidence type="ECO:0000256" key="7">
    <source>
        <dbReference type="SAM" id="Phobius"/>
    </source>
</evidence>
<comment type="subcellular location">
    <subcellularLocation>
        <location evidence="1">Membrane</location>
        <topology evidence="1">Multi-pass membrane protein</topology>
    </subcellularLocation>
</comment>
<evidence type="ECO:0000256" key="4">
    <source>
        <dbReference type="ARBA" id="ARBA00023136"/>
    </source>
</evidence>
<dbReference type="GO" id="GO:0016020">
    <property type="term" value="C:membrane"/>
    <property type="evidence" value="ECO:0007669"/>
    <property type="project" value="UniProtKB-SubCell"/>
</dbReference>
<feature type="binding site" evidence="5">
    <location>
        <position position="218"/>
    </location>
    <ligand>
        <name>Zn(2+)</name>
        <dbReference type="ChEBI" id="CHEBI:29105"/>
    </ligand>
</feature>
<feature type="transmembrane region" description="Helical" evidence="7">
    <location>
        <begin position="70"/>
        <end position="89"/>
    </location>
</feature>
<evidence type="ECO:0000256" key="3">
    <source>
        <dbReference type="ARBA" id="ARBA00022989"/>
    </source>
</evidence>
<sequence length="247" mass="26597">MTSSSSSAPPEHNPSSRKAPGPVESAVERAADILEIKPKLRGWLHAGATPFVLAAGIILICLAPTTGTRIASAVYALTGVLLFGVSAVYHRGNWSPRVKIILKRLDHTNIMLVIAGSYTPLAWSLLPPEKAKVLLWFIWCGALAGVLFRLLWLHAPRWVYTPAYIVLGLAALIYIPDFFRINPAAAVLVLVGGAMYIAGAVIYALKKPNPSLDWFGFHEIFHAFTLVGFACHYAAILMAVLSVGASG</sequence>
<protein>
    <submittedName>
        <fullName evidence="8">Hemolysin III family protein</fullName>
    </submittedName>
</protein>
<dbReference type="EMBL" id="CP076456">
    <property type="protein sequence ID" value="QWQ37100.1"/>
    <property type="molecule type" value="Genomic_DNA"/>
</dbReference>
<dbReference type="Pfam" id="PF03006">
    <property type="entry name" value="HlyIII"/>
    <property type="match status" value="1"/>
</dbReference>
<dbReference type="KEGG" id="asun:KG104_04790"/>
<feature type="transmembrane region" description="Helical" evidence="7">
    <location>
        <begin position="133"/>
        <end position="152"/>
    </location>
</feature>
<dbReference type="PANTHER" id="PTHR20855">
    <property type="entry name" value="ADIPOR/PROGESTIN RECEPTOR-RELATED"/>
    <property type="match status" value="1"/>
</dbReference>
<dbReference type="GO" id="GO:0046872">
    <property type="term" value="F:metal ion binding"/>
    <property type="evidence" value="ECO:0007669"/>
    <property type="project" value="UniProtKB-KW"/>
</dbReference>
<feature type="transmembrane region" description="Helical" evidence="7">
    <location>
        <begin position="187"/>
        <end position="205"/>
    </location>
</feature>
<evidence type="ECO:0000256" key="5">
    <source>
        <dbReference type="PIRSR" id="PIRSR604254-1"/>
    </source>
</evidence>
<feature type="transmembrane region" description="Helical" evidence="7">
    <location>
        <begin position="220"/>
        <end position="243"/>
    </location>
</feature>
<evidence type="ECO:0000256" key="6">
    <source>
        <dbReference type="SAM" id="MobiDB-lite"/>
    </source>
</evidence>
<gene>
    <name evidence="8" type="ORF">KG104_04790</name>
</gene>
<feature type="binding site" evidence="5">
    <location>
        <position position="90"/>
    </location>
    <ligand>
        <name>Zn(2+)</name>
        <dbReference type="ChEBI" id="CHEBI:29105"/>
    </ligand>
</feature>
<dbReference type="AlphaFoldDB" id="A0A975XLJ7"/>
<accession>A0A975XLJ7</accession>
<evidence type="ECO:0000256" key="2">
    <source>
        <dbReference type="ARBA" id="ARBA00022692"/>
    </source>
</evidence>
<dbReference type="InterPro" id="IPR004254">
    <property type="entry name" value="AdipoR/HlyIII-related"/>
</dbReference>
<feature type="binding site" evidence="5">
    <location>
        <position position="222"/>
    </location>
    <ligand>
        <name>Zn(2+)</name>
        <dbReference type="ChEBI" id="CHEBI:29105"/>
    </ligand>
</feature>
<dbReference type="PANTHER" id="PTHR20855:SF3">
    <property type="entry name" value="LD03007P"/>
    <property type="match status" value="1"/>
</dbReference>
<feature type="region of interest" description="Disordered" evidence="6">
    <location>
        <begin position="1"/>
        <end position="23"/>
    </location>
</feature>
<proteinExistence type="predicted"/>
<dbReference type="Proteomes" id="UP000680588">
    <property type="component" value="Chromosome"/>
</dbReference>
<keyword evidence="3 7" id="KW-1133">Transmembrane helix</keyword>
<keyword evidence="5" id="KW-0479">Metal-binding</keyword>
<feature type="transmembrane region" description="Helical" evidence="7">
    <location>
        <begin position="43"/>
        <end position="63"/>
    </location>
</feature>
<evidence type="ECO:0000313" key="8">
    <source>
        <dbReference type="EMBL" id="QWQ37100.1"/>
    </source>
</evidence>
<evidence type="ECO:0000313" key="9">
    <source>
        <dbReference type="Proteomes" id="UP000680588"/>
    </source>
</evidence>
<dbReference type="RefSeq" id="WP_104055179.1">
    <property type="nucleotide sequence ID" value="NZ_CP076456.1"/>
</dbReference>
<keyword evidence="9" id="KW-1185">Reference proteome</keyword>
<name>A0A975XLJ7_9MICC</name>
<keyword evidence="5" id="KW-0862">Zinc</keyword>
<reference evidence="8" key="1">
    <citation type="submission" date="2021-06" db="EMBL/GenBank/DDBJ databases">
        <title>Novel species in genus Arthrobacter.</title>
        <authorList>
            <person name="Zhang G."/>
        </authorList>
    </citation>
    <scope>NUCLEOTIDE SEQUENCE</scope>
    <source>
        <strain evidence="8">Zg-ZUI122</strain>
    </source>
</reference>
<keyword evidence="4 7" id="KW-0472">Membrane</keyword>
<feature type="transmembrane region" description="Helical" evidence="7">
    <location>
        <begin position="158"/>
        <end position="175"/>
    </location>
</feature>
<organism evidence="8 9">
    <name type="scientific">Arthrobacter sunyaminii</name>
    <dbReference type="NCBI Taxonomy" id="2816859"/>
    <lineage>
        <taxon>Bacteria</taxon>
        <taxon>Bacillati</taxon>
        <taxon>Actinomycetota</taxon>
        <taxon>Actinomycetes</taxon>
        <taxon>Micrococcales</taxon>
        <taxon>Micrococcaceae</taxon>
        <taxon>Arthrobacter</taxon>
    </lineage>
</organism>
<keyword evidence="2 7" id="KW-0812">Transmembrane</keyword>